<dbReference type="InterPro" id="IPR018113">
    <property type="entry name" value="PTrfase_EIIB_Cys"/>
</dbReference>
<reference evidence="15" key="3">
    <citation type="submission" date="2021-06" db="EMBL/GenBank/DDBJ databases">
        <authorList>
            <consortium name="NCBI Pathogen Detection Project"/>
        </authorList>
    </citation>
    <scope>NUCLEOTIDE SEQUENCE</scope>
    <source>
        <strain evidence="15">HN1000</strain>
    </source>
</reference>
<dbReference type="PROSITE" id="PS51103">
    <property type="entry name" value="PTS_EIIC_TYPE_1"/>
    <property type="match status" value="1"/>
</dbReference>
<dbReference type="Proteomes" id="UP000878956">
    <property type="component" value="Unassembled WGS sequence"/>
</dbReference>
<keyword evidence="8" id="KW-0418">Kinase</keyword>
<feature type="transmembrane region" description="Helical" evidence="12">
    <location>
        <begin position="382"/>
        <end position="405"/>
    </location>
</feature>
<dbReference type="Proteomes" id="UP000189137">
    <property type="component" value="Unassembled WGS sequence"/>
</dbReference>
<feature type="transmembrane region" description="Helical" evidence="12">
    <location>
        <begin position="145"/>
        <end position="165"/>
    </location>
</feature>
<dbReference type="InterPro" id="IPR001996">
    <property type="entry name" value="PTS_IIB_1"/>
</dbReference>
<evidence type="ECO:0000313" key="16">
    <source>
        <dbReference type="EMBL" id="SJS15215.1"/>
    </source>
</evidence>
<evidence type="ECO:0000256" key="11">
    <source>
        <dbReference type="PROSITE-ProRule" id="PRU00421"/>
    </source>
</evidence>
<dbReference type="GO" id="GO:0090589">
    <property type="term" value="F:protein-phosphocysteine-trehalose phosphotransferase system transporter activity"/>
    <property type="evidence" value="ECO:0007669"/>
    <property type="project" value="TreeGrafter"/>
</dbReference>
<evidence type="ECO:0000256" key="5">
    <source>
        <dbReference type="ARBA" id="ARBA00022679"/>
    </source>
</evidence>
<dbReference type="InterPro" id="IPR003352">
    <property type="entry name" value="PTS_EIIC"/>
</dbReference>
<evidence type="ECO:0000313" key="15">
    <source>
        <dbReference type="EMBL" id="HBH1542994.1"/>
    </source>
</evidence>
<name>A0A9X8RHU3_CLODI</name>
<dbReference type="GO" id="GO:0009401">
    <property type="term" value="P:phosphoenolpyruvate-dependent sugar phosphotransferase system"/>
    <property type="evidence" value="ECO:0007669"/>
    <property type="project" value="UniProtKB-KW"/>
</dbReference>
<dbReference type="Gene3D" id="3.30.1360.60">
    <property type="entry name" value="Glucose permease domain IIB"/>
    <property type="match status" value="1"/>
</dbReference>
<dbReference type="EMBL" id="FUPS01000004">
    <property type="protein sequence ID" value="SJS15215.1"/>
    <property type="molecule type" value="Genomic_DNA"/>
</dbReference>
<dbReference type="GO" id="GO:0008982">
    <property type="term" value="F:protein-N(PI)-phosphohistidine-sugar phosphotransferase activity"/>
    <property type="evidence" value="ECO:0007669"/>
    <property type="project" value="InterPro"/>
</dbReference>
<feature type="transmembrane region" description="Helical" evidence="12">
    <location>
        <begin position="172"/>
        <end position="190"/>
    </location>
</feature>
<keyword evidence="7 12" id="KW-0812">Transmembrane</keyword>
<dbReference type="PANTHER" id="PTHR30175">
    <property type="entry name" value="PHOSPHOTRANSFERASE SYSTEM TRANSPORT PROTEIN"/>
    <property type="match status" value="1"/>
</dbReference>
<evidence type="ECO:0000256" key="2">
    <source>
        <dbReference type="ARBA" id="ARBA00022448"/>
    </source>
</evidence>
<evidence type="ECO:0000256" key="4">
    <source>
        <dbReference type="ARBA" id="ARBA00022597"/>
    </source>
</evidence>
<protein>
    <submittedName>
        <fullName evidence="16">EIIBCA-Bgl</fullName>
    </submittedName>
    <submittedName>
        <fullName evidence="15">PTS transporter subunit EIIC</fullName>
    </submittedName>
</protein>
<comment type="caution">
    <text evidence="16">The sequence shown here is derived from an EMBL/GenBank/DDBJ whole genome shotgun (WGS) entry which is preliminary data.</text>
</comment>
<keyword evidence="6" id="KW-0598">Phosphotransferase system</keyword>
<evidence type="ECO:0000313" key="17">
    <source>
        <dbReference type="Proteomes" id="UP000189137"/>
    </source>
</evidence>
<dbReference type="SUPFAM" id="SSF55604">
    <property type="entry name" value="Glucose permease domain IIB"/>
    <property type="match status" value="1"/>
</dbReference>
<keyword evidence="5" id="KW-0808">Transferase</keyword>
<accession>A0A9X8RHU3</accession>
<dbReference type="PROSITE" id="PS01035">
    <property type="entry name" value="PTS_EIIB_TYPE_1_CYS"/>
    <property type="match status" value="1"/>
</dbReference>
<feature type="transmembrane region" description="Helical" evidence="12">
    <location>
        <begin position="110"/>
        <end position="133"/>
    </location>
</feature>
<feature type="transmembrane region" description="Helical" evidence="12">
    <location>
        <begin position="425"/>
        <end position="446"/>
    </location>
</feature>
<evidence type="ECO:0000256" key="7">
    <source>
        <dbReference type="ARBA" id="ARBA00022692"/>
    </source>
</evidence>
<dbReference type="InterPro" id="IPR036878">
    <property type="entry name" value="Glu_permease_IIB"/>
</dbReference>
<reference evidence="16 17" key="1">
    <citation type="submission" date="2017-02" db="EMBL/GenBank/DDBJ databases">
        <authorList>
            <consortium name="Pathogen Informatics"/>
        </authorList>
    </citation>
    <scope>NUCLEOTIDE SEQUENCE [LARGE SCALE GENOMIC DNA]</scope>
    <source>
        <strain evidence="16 17">VRECD0157</strain>
    </source>
</reference>
<keyword evidence="9 12" id="KW-1133">Transmembrane helix</keyword>
<dbReference type="GO" id="GO:0005886">
    <property type="term" value="C:plasma membrane"/>
    <property type="evidence" value="ECO:0007669"/>
    <property type="project" value="UniProtKB-SubCell"/>
</dbReference>
<evidence type="ECO:0000256" key="1">
    <source>
        <dbReference type="ARBA" id="ARBA00004651"/>
    </source>
</evidence>
<dbReference type="AlphaFoldDB" id="A0A9X8RHU3"/>
<feature type="transmembrane region" description="Helical" evidence="12">
    <location>
        <begin position="286"/>
        <end position="304"/>
    </location>
</feature>
<dbReference type="InterPro" id="IPR050558">
    <property type="entry name" value="PTS_Sugar-Specific_Components"/>
</dbReference>
<evidence type="ECO:0000256" key="10">
    <source>
        <dbReference type="ARBA" id="ARBA00023136"/>
    </source>
</evidence>
<feature type="transmembrane region" description="Helical" evidence="12">
    <location>
        <begin position="241"/>
        <end position="266"/>
    </location>
</feature>
<feature type="transmembrane region" description="Helical" evidence="12">
    <location>
        <begin position="210"/>
        <end position="229"/>
    </location>
</feature>
<feature type="domain" description="PTS EIIB type-1" evidence="13">
    <location>
        <begin position="4"/>
        <end position="86"/>
    </location>
</feature>
<evidence type="ECO:0000256" key="8">
    <source>
        <dbReference type="ARBA" id="ARBA00022777"/>
    </source>
</evidence>
<evidence type="ECO:0000256" key="3">
    <source>
        <dbReference type="ARBA" id="ARBA00022475"/>
    </source>
</evidence>
<feature type="active site" description="Phosphocysteine intermediate; for EIIB activity" evidence="11">
    <location>
        <position position="26"/>
    </location>
</feature>
<dbReference type="RefSeq" id="WP_021364502.1">
    <property type="nucleotide sequence ID" value="NZ_AP031492.1"/>
</dbReference>
<dbReference type="GO" id="GO:0015771">
    <property type="term" value="P:trehalose transport"/>
    <property type="evidence" value="ECO:0007669"/>
    <property type="project" value="TreeGrafter"/>
</dbReference>
<keyword evidence="4" id="KW-0762">Sugar transport</keyword>
<dbReference type="PANTHER" id="PTHR30175:SF1">
    <property type="entry name" value="PTS SYSTEM ARBUTIN-, CELLOBIOSE-, AND SALICIN-SPECIFIC EIIBC COMPONENT-RELATED"/>
    <property type="match status" value="1"/>
</dbReference>
<reference evidence="15" key="2">
    <citation type="journal article" date="2018" name="Genome Biol.">
        <title>SKESA: strategic k-mer extension for scrupulous assemblies.</title>
        <authorList>
            <person name="Souvorov A."/>
            <person name="Agarwala R."/>
            <person name="Lipman D.J."/>
        </authorList>
    </citation>
    <scope>NUCLEOTIDE SEQUENCE</scope>
    <source>
        <strain evidence="15">HN1000</strain>
    </source>
</reference>
<dbReference type="GO" id="GO:0016301">
    <property type="term" value="F:kinase activity"/>
    <property type="evidence" value="ECO:0007669"/>
    <property type="project" value="UniProtKB-KW"/>
</dbReference>
<organism evidence="16 17">
    <name type="scientific">Clostridioides difficile</name>
    <name type="common">Peptoclostridium difficile</name>
    <dbReference type="NCBI Taxonomy" id="1496"/>
    <lineage>
        <taxon>Bacteria</taxon>
        <taxon>Bacillati</taxon>
        <taxon>Bacillota</taxon>
        <taxon>Clostridia</taxon>
        <taxon>Peptostreptococcales</taxon>
        <taxon>Peptostreptococcaceae</taxon>
        <taxon>Clostridioides</taxon>
    </lineage>
</organism>
<dbReference type="Pfam" id="PF00367">
    <property type="entry name" value="PTS_EIIB"/>
    <property type="match status" value="1"/>
</dbReference>
<dbReference type="PROSITE" id="PS51098">
    <property type="entry name" value="PTS_EIIB_TYPE_1"/>
    <property type="match status" value="1"/>
</dbReference>
<dbReference type="CDD" id="cd00212">
    <property type="entry name" value="PTS_IIB_glc"/>
    <property type="match status" value="1"/>
</dbReference>
<feature type="domain" description="PTS EIIC type-1" evidence="14">
    <location>
        <begin position="105"/>
        <end position="459"/>
    </location>
</feature>
<proteinExistence type="predicted"/>
<keyword evidence="2" id="KW-0813">Transport</keyword>
<evidence type="ECO:0000256" key="9">
    <source>
        <dbReference type="ARBA" id="ARBA00022989"/>
    </source>
</evidence>
<dbReference type="EMBL" id="DAEPXK010000027">
    <property type="protein sequence ID" value="HBH1542994.1"/>
    <property type="molecule type" value="Genomic_DNA"/>
</dbReference>
<evidence type="ECO:0000256" key="6">
    <source>
        <dbReference type="ARBA" id="ARBA00022683"/>
    </source>
</evidence>
<gene>
    <name evidence="16" type="primary">bglF_2</name>
    <name evidence="15" type="ORF">KRM00_002498</name>
    <name evidence="16" type="ORF">SAMEA3375112_01342</name>
</gene>
<dbReference type="InterPro" id="IPR013013">
    <property type="entry name" value="PTS_EIIC_1"/>
</dbReference>
<keyword evidence="10 12" id="KW-0472">Membrane</keyword>
<dbReference type="Pfam" id="PF02378">
    <property type="entry name" value="PTS_EIIC"/>
    <property type="match status" value="1"/>
</dbReference>
<evidence type="ECO:0000256" key="12">
    <source>
        <dbReference type="SAM" id="Phobius"/>
    </source>
</evidence>
<sequence length="459" mass="48590">MAQDKIVVEILENIGGKENIKEVAHCMTRLRIKVCDSSQVNQEKLKKIKGVLGLVLKGEQYQIVIGPNVSQVYNTLNEVIGIIPEKDSKKTISEGKQNSIAKILDTIAGIFNPIVPALAGAGLIKAILALLVASKFLSADSETYIILNTISDGVFSFLPFMLAYSAAKIFKMNTYVAVAIAGAMLHPNFINLIQQGLTKISFIGIPMSLIQYNGSVFPIVLTIWFASYIEKGVDKITPKALKIILVPALTILFAAPIALIIIGPIAQMLGNYIAGGASILFERGGIFAGLIYGGIYSFMVVTGLHHGMVPVLVDGITRYGFNYISPVSGSSNMAQAGSAFGVWLKAKDKDLKAVAATATISALTGVTEPAIYGVNLRLKKPFLCAAIGGAAGGGFAAYFQCKAFAMGGPSFLTLPMFIGEGGHVGLVAIAFTIAFIVSAIATYIVGFEEEVTADSHANL</sequence>
<keyword evidence="3" id="KW-1003">Cell membrane</keyword>
<dbReference type="FunFam" id="3.30.1360.60:FF:000001">
    <property type="entry name" value="PTS system glucose-specific IIBC component PtsG"/>
    <property type="match status" value="1"/>
</dbReference>
<comment type="subcellular location">
    <subcellularLocation>
        <location evidence="1">Cell membrane</location>
        <topology evidence="1">Multi-pass membrane protein</topology>
    </subcellularLocation>
</comment>
<evidence type="ECO:0000259" key="13">
    <source>
        <dbReference type="PROSITE" id="PS51098"/>
    </source>
</evidence>
<evidence type="ECO:0000259" key="14">
    <source>
        <dbReference type="PROSITE" id="PS51103"/>
    </source>
</evidence>